<gene>
    <name evidence="3" type="ORF">CRD36_12380</name>
</gene>
<dbReference type="RefSeq" id="WP_099473685.1">
    <property type="nucleotide sequence ID" value="NZ_CP041025.1"/>
</dbReference>
<evidence type="ECO:0000256" key="1">
    <source>
        <dbReference type="SAM" id="SignalP"/>
    </source>
</evidence>
<comment type="caution">
    <text evidence="3">The sequence shown here is derived from an EMBL/GenBank/DDBJ whole genome shotgun (WGS) entry which is preliminary data.</text>
</comment>
<dbReference type="PANTHER" id="PTHR43283">
    <property type="entry name" value="BETA-LACTAMASE-RELATED"/>
    <property type="match status" value="1"/>
</dbReference>
<evidence type="ECO:0000313" key="3">
    <source>
        <dbReference type="EMBL" id="PHZ84592.1"/>
    </source>
</evidence>
<dbReference type="InterPro" id="IPR050789">
    <property type="entry name" value="Diverse_Enzym_Activities"/>
</dbReference>
<keyword evidence="1" id="KW-0732">Signal</keyword>
<dbReference type="PANTHER" id="PTHR43283:SF7">
    <property type="entry name" value="BETA-LACTAMASE-RELATED DOMAIN-CONTAINING PROTEIN"/>
    <property type="match status" value="1"/>
</dbReference>
<dbReference type="InterPro" id="IPR001466">
    <property type="entry name" value="Beta-lactam-related"/>
</dbReference>
<organism evidence="3 4">
    <name type="scientific">Paremcibacter congregatus</name>
    <dbReference type="NCBI Taxonomy" id="2043170"/>
    <lineage>
        <taxon>Bacteria</taxon>
        <taxon>Pseudomonadati</taxon>
        <taxon>Pseudomonadota</taxon>
        <taxon>Alphaproteobacteria</taxon>
        <taxon>Emcibacterales</taxon>
        <taxon>Emcibacteraceae</taxon>
        <taxon>Paremcibacter</taxon>
    </lineage>
</organism>
<dbReference type="Proteomes" id="UP000229730">
    <property type="component" value="Unassembled WGS sequence"/>
</dbReference>
<dbReference type="Gene3D" id="3.40.710.10">
    <property type="entry name" value="DD-peptidase/beta-lactamase superfamily"/>
    <property type="match status" value="1"/>
</dbReference>
<proteinExistence type="predicted"/>
<dbReference type="InParanoid" id="A0A2G4YQJ7"/>
<dbReference type="PROSITE" id="PS51257">
    <property type="entry name" value="PROKAR_LIPOPROTEIN"/>
    <property type="match status" value="1"/>
</dbReference>
<dbReference type="Pfam" id="PF00144">
    <property type="entry name" value="Beta-lactamase"/>
    <property type="match status" value="1"/>
</dbReference>
<feature type="chain" id="PRO_5013633288" description="Beta-lactamase-related domain-containing protein" evidence="1">
    <location>
        <begin position="22"/>
        <end position="545"/>
    </location>
</feature>
<accession>A0A2G4YQJ7</accession>
<dbReference type="AlphaFoldDB" id="A0A2G4YQJ7"/>
<feature type="domain" description="Beta-lactamase-related" evidence="2">
    <location>
        <begin position="249"/>
        <end position="532"/>
    </location>
</feature>
<evidence type="ECO:0000313" key="4">
    <source>
        <dbReference type="Proteomes" id="UP000229730"/>
    </source>
</evidence>
<reference evidence="3 4" key="1">
    <citation type="submission" date="2017-10" db="EMBL/GenBank/DDBJ databases">
        <title>Frigbacter circumglobatus gen. nov. sp. nov., isolated from sediment cultured in situ.</title>
        <authorList>
            <person name="Zhao Z."/>
        </authorList>
    </citation>
    <scope>NUCLEOTIDE SEQUENCE [LARGE SCALE GENOMIC DNA]</scope>
    <source>
        <strain evidence="3 4">ZYL</strain>
    </source>
</reference>
<dbReference type="EMBL" id="PDEM01000024">
    <property type="protein sequence ID" value="PHZ84592.1"/>
    <property type="molecule type" value="Genomic_DNA"/>
</dbReference>
<dbReference type="InterPro" id="IPR012338">
    <property type="entry name" value="Beta-lactam/transpept-like"/>
</dbReference>
<dbReference type="SUPFAM" id="SSF56601">
    <property type="entry name" value="beta-lactamase/transpeptidase-like"/>
    <property type="match status" value="1"/>
</dbReference>
<sequence>MRWPCFLSSLGVILGITTACAAPGGALEGRLTLDVTTARLETRVLQDDFHLAQDPDTGRNRIPAFSFAYIQDGAALLPVKAGAIPGNHPVWEWVLTAGALKRDDKGLHASLPVALMEKNENCLHNGVLEFTIIPDGQTTKARLRIASETCPYFKFDMLGDLTARWHPKQQPGAATVQQIFQREKSTYLPQKPVAALKDAHPDLALDGLSESKRIAPSDISQFGVLMAGVHYAGGCMTRAGLYPHCDQMAVPSYSLAKSLVAGLALMRLEKLYPGAADEKIAAYVPACQGAAWRDVTFRDTLSMATGNYTTAGADADESSETYQAFFQTRTHRQKIDFACHHFPHKATPGTQFAYHTSDTYILGAALQAFWQEKKGAEHDFFNDLIVRDIFAPLGLSPSAQWTRRSLDREAQPFTGWGLILTRQDIAKLLSFLGGQHKDLHPSDLLSSSLFQAALQKKTADRGLLAGHPENKIRYSNGFWAYNAQDDLSCRSETWLPFLSGYGGLSAVLLPDGGGYYMISDGGQHAFMAAVTQLHHLNSLCGGDPE</sequence>
<protein>
    <recommendedName>
        <fullName evidence="2">Beta-lactamase-related domain-containing protein</fullName>
    </recommendedName>
</protein>
<name>A0A2G4YQJ7_9PROT</name>
<dbReference type="OrthoDB" id="9814204at2"/>
<feature type="signal peptide" evidence="1">
    <location>
        <begin position="1"/>
        <end position="21"/>
    </location>
</feature>
<keyword evidence="4" id="KW-1185">Reference proteome</keyword>
<evidence type="ECO:0000259" key="2">
    <source>
        <dbReference type="Pfam" id="PF00144"/>
    </source>
</evidence>